<feature type="transmembrane region" description="Helical" evidence="13">
    <location>
        <begin position="836"/>
        <end position="865"/>
    </location>
</feature>
<dbReference type="CDD" id="cd18577">
    <property type="entry name" value="ABC_6TM_Pgp_ABCB1_D1_like"/>
    <property type="match status" value="1"/>
</dbReference>
<evidence type="ECO:0000256" key="13">
    <source>
        <dbReference type="SAM" id="Phobius"/>
    </source>
</evidence>
<dbReference type="AlphaFoldDB" id="A0A1C1CH48"/>
<dbReference type="GO" id="GO:0005524">
    <property type="term" value="F:ATP binding"/>
    <property type="evidence" value="ECO:0007669"/>
    <property type="project" value="UniProtKB-KW"/>
</dbReference>
<organism evidence="16 17">
    <name type="scientific">Cladophialophora carrionii</name>
    <dbReference type="NCBI Taxonomy" id="86049"/>
    <lineage>
        <taxon>Eukaryota</taxon>
        <taxon>Fungi</taxon>
        <taxon>Dikarya</taxon>
        <taxon>Ascomycota</taxon>
        <taxon>Pezizomycotina</taxon>
        <taxon>Eurotiomycetes</taxon>
        <taxon>Chaetothyriomycetidae</taxon>
        <taxon>Chaetothyriales</taxon>
        <taxon>Herpotrichiellaceae</taxon>
        <taxon>Cladophialophora</taxon>
    </lineage>
</organism>
<dbReference type="FunFam" id="3.40.50.300:FF:000913">
    <property type="entry name" value="ABC multidrug transporter SitT"/>
    <property type="match status" value="1"/>
</dbReference>
<dbReference type="PROSITE" id="PS00211">
    <property type="entry name" value="ABC_TRANSPORTER_1"/>
    <property type="match status" value="2"/>
</dbReference>
<dbReference type="eggNOG" id="KOG0055">
    <property type="taxonomic scope" value="Eukaryota"/>
</dbReference>
<feature type="transmembrane region" description="Helical" evidence="13">
    <location>
        <begin position="293"/>
        <end position="315"/>
    </location>
</feature>
<dbReference type="STRING" id="86049.A0A1C1CH48"/>
<feature type="domain" description="ABC transporter" evidence="14">
    <location>
        <begin position="1051"/>
        <end position="1297"/>
    </location>
</feature>
<keyword evidence="6" id="KW-0677">Repeat</keyword>
<evidence type="ECO:0000256" key="9">
    <source>
        <dbReference type="ARBA" id="ARBA00022989"/>
    </source>
</evidence>
<dbReference type="CDD" id="cd18578">
    <property type="entry name" value="ABC_6TM_Pgp_ABCB1_D2_like"/>
    <property type="match status" value="1"/>
</dbReference>
<dbReference type="InterPro" id="IPR027417">
    <property type="entry name" value="P-loop_NTPase"/>
</dbReference>
<comment type="similarity">
    <text evidence="3">Belongs to the ABC transporter superfamily. ABCB family. Multidrug resistance exporter (TC 3.A.1.201) subfamily.</text>
</comment>
<dbReference type="PANTHER" id="PTHR43394:SF11">
    <property type="entry name" value="ATP-BINDING CASSETTE TRANSPORTER"/>
    <property type="match status" value="1"/>
</dbReference>
<evidence type="ECO:0000256" key="1">
    <source>
        <dbReference type="ARBA" id="ARBA00004141"/>
    </source>
</evidence>
<evidence type="ECO:0000256" key="7">
    <source>
        <dbReference type="ARBA" id="ARBA00022741"/>
    </source>
</evidence>
<comment type="subcellular location">
    <subcellularLocation>
        <location evidence="2">Endomembrane system</location>
    </subcellularLocation>
    <subcellularLocation>
        <location evidence="1">Membrane</location>
        <topology evidence="1">Multi-pass membrane protein</topology>
    </subcellularLocation>
</comment>
<feature type="transmembrane region" description="Helical" evidence="13">
    <location>
        <begin position="766"/>
        <end position="785"/>
    </location>
</feature>
<evidence type="ECO:0000259" key="14">
    <source>
        <dbReference type="PROSITE" id="PS50893"/>
    </source>
</evidence>
<dbReference type="GO" id="GO:0016887">
    <property type="term" value="F:ATP hydrolysis activity"/>
    <property type="evidence" value="ECO:0007669"/>
    <property type="project" value="InterPro"/>
</dbReference>
<evidence type="ECO:0000256" key="5">
    <source>
        <dbReference type="ARBA" id="ARBA00022692"/>
    </source>
</evidence>
<dbReference type="Gene3D" id="1.20.1560.10">
    <property type="entry name" value="ABC transporter type 1, transmembrane domain"/>
    <property type="match status" value="1"/>
</dbReference>
<dbReference type="Pfam" id="PF00005">
    <property type="entry name" value="ABC_tran"/>
    <property type="match status" value="2"/>
</dbReference>
<evidence type="ECO:0000256" key="8">
    <source>
        <dbReference type="ARBA" id="ARBA00022840"/>
    </source>
</evidence>
<evidence type="ECO:0000256" key="10">
    <source>
        <dbReference type="ARBA" id="ARBA00023136"/>
    </source>
</evidence>
<feature type="transmembrane region" description="Helical" evidence="13">
    <location>
        <begin position="59"/>
        <end position="83"/>
    </location>
</feature>
<dbReference type="InterPro" id="IPR003593">
    <property type="entry name" value="AAA+_ATPase"/>
</dbReference>
<feature type="transmembrane region" description="Helical" evidence="13">
    <location>
        <begin position="327"/>
        <end position="354"/>
    </location>
</feature>
<dbReference type="EMBL" id="LGRB01000013">
    <property type="protein sequence ID" value="OCT47845.1"/>
    <property type="molecule type" value="Genomic_DNA"/>
</dbReference>
<keyword evidence="4" id="KW-0813">Transport</keyword>
<dbReference type="PANTHER" id="PTHR43394">
    <property type="entry name" value="ATP-DEPENDENT PERMEASE MDL1, MITOCHONDRIAL"/>
    <property type="match status" value="1"/>
</dbReference>
<dbReference type="VEuPathDB" id="FungiDB:CLCR_03252"/>
<evidence type="ECO:0000256" key="6">
    <source>
        <dbReference type="ARBA" id="ARBA00022737"/>
    </source>
</evidence>
<feature type="transmembrane region" description="Helical" evidence="13">
    <location>
        <begin position="984"/>
        <end position="1005"/>
    </location>
</feature>
<dbReference type="PROSITE" id="PS50929">
    <property type="entry name" value="ABC_TM1F"/>
    <property type="match status" value="2"/>
</dbReference>
<dbReference type="InterPro" id="IPR017871">
    <property type="entry name" value="ABC_transporter-like_CS"/>
</dbReference>
<keyword evidence="7" id="KW-0547">Nucleotide-binding</keyword>
<keyword evidence="5 13" id="KW-0812">Transmembrane</keyword>
<dbReference type="PROSITE" id="PS50893">
    <property type="entry name" value="ABC_TRANSPORTER_2"/>
    <property type="match status" value="2"/>
</dbReference>
<dbReference type="InterPro" id="IPR039421">
    <property type="entry name" value="Type_1_exporter"/>
</dbReference>
<keyword evidence="8" id="KW-0067">ATP-binding</keyword>
<evidence type="ECO:0000313" key="17">
    <source>
        <dbReference type="Proteomes" id="UP000094526"/>
    </source>
</evidence>
<dbReference type="OrthoDB" id="6500128at2759"/>
<protein>
    <submittedName>
        <fullName evidence="16">Leptomycin B resistance protein pmd1</fullName>
    </submittedName>
</protein>
<dbReference type="SUPFAM" id="SSF52540">
    <property type="entry name" value="P-loop containing nucleoside triphosphate hydrolases"/>
    <property type="match status" value="2"/>
</dbReference>
<evidence type="ECO:0000256" key="11">
    <source>
        <dbReference type="ARBA" id="ARBA00023180"/>
    </source>
</evidence>
<dbReference type="Proteomes" id="UP000094526">
    <property type="component" value="Unassembled WGS sequence"/>
</dbReference>
<evidence type="ECO:0000256" key="3">
    <source>
        <dbReference type="ARBA" id="ARBA00007577"/>
    </source>
</evidence>
<dbReference type="GO" id="GO:0090374">
    <property type="term" value="P:oligopeptide export from mitochondrion"/>
    <property type="evidence" value="ECO:0007669"/>
    <property type="project" value="TreeGrafter"/>
</dbReference>
<keyword evidence="10 13" id="KW-0472">Membrane</keyword>
<dbReference type="SMART" id="SM00382">
    <property type="entry name" value="AAA"/>
    <property type="match status" value="2"/>
</dbReference>
<feature type="transmembrane region" description="Helical" evidence="13">
    <location>
        <begin position="214"/>
        <end position="235"/>
    </location>
</feature>
<dbReference type="InterPro" id="IPR003439">
    <property type="entry name" value="ABC_transporter-like_ATP-bd"/>
</dbReference>
<evidence type="ECO:0000256" key="2">
    <source>
        <dbReference type="ARBA" id="ARBA00004308"/>
    </source>
</evidence>
<feature type="transmembrane region" description="Helical" evidence="13">
    <location>
        <begin position="951"/>
        <end position="972"/>
    </location>
</feature>
<feature type="domain" description="ABC transmembrane type-1" evidence="15">
    <location>
        <begin position="63"/>
        <end position="356"/>
    </location>
</feature>
<feature type="region of interest" description="Disordered" evidence="12">
    <location>
        <begin position="451"/>
        <end position="473"/>
    </location>
</feature>
<feature type="domain" description="ABC transporter" evidence="14">
    <location>
        <begin position="389"/>
        <end position="660"/>
    </location>
</feature>
<dbReference type="GO" id="GO:0012505">
    <property type="term" value="C:endomembrane system"/>
    <property type="evidence" value="ECO:0007669"/>
    <property type="project" value="UniProtKB-SubCell"/>
</dbReference>
<dbReference type="Pfam" id="PF00664">
    <property type="entry name" value="ABC_membrane"/>
    <property type="match status" value="2"/>
</dbReference>
<evidence type="ECO:0000313" key="16">
    <source>
        <dbReference type="EMBL" id="OCT47845.1"/>
    </source>
</evidence>
<evidence type="ECO:0000256" key="4">
    <source>
        <dbReference type="ARBA" id="ARBA00022448"/>
    </source>
</evidence>
<keyword evidence="11" id="KW-0325">Glycoprotein</keyword>
<accession>A0A1C1CH48</accession>
<evidence type="ECO:0000259" key="15">
    <source>
        <dbReference type="PROSITE" id="PS50929"/>
    </source>
</evidence>
<reference evidence="17" key="1">
    <citation type="submission" date="2015-07" db="EMBL/GenBank/DDBJ databases">
        <authorList>
            <person name="Teixeira M.M."/>
            <person name="Souza R.C."/>
            <person name="Almeida L.G."/>
            <person name="Vicente V.A."/>
            <person name="de Hoog S."/>
            <person name="Bocca A.L."/>
            <person name="de Almeida S.R."/>
            <person name="Vasconcelos A.T."/>
            <person name="Felipe M.S."/>
        </authorList>
    </citation>
    <scope>NUCLEOTIDE SEQUENCE [LARGE SCALE GENOMIC DNA]</scope>
    <source>
        <strain evidence="17">KSF</strain>
    </source>
</reference>
<evidence type="ECO:0000256" key="12">
    <source>
        <dbReference type="SAM" id="MobiDB-lite"/>
    </source>
</evidence>
<feature type="transmembrane region" description="Helical" evidence="13">
    <location>
        <begin position="724"/>
        <end position="746"/>
    </location>
</feature>
<dbReference type="SUPFAM" id="SSF90123">
    <property type="entry name" value="ABC transporter transmembrane region"/>
    <property type="match status" value="2"/>
</dbReference>
<dbReference type="FunFam" id="3.40.50.300:FF:001530">
    <property type="entry name" value="ABC multidrug transporter (Eurofung)"/>
    <property type="match status" value="1"/>
</dbReference>
<dbReference type="InterPro" id="IPR036640">
    <property type="entry name" value="ABC1_TM_sf"/>
</dbReference>
<proteinExistence type="inferred from homology"/>
<dbReference type="VEuPathDB" id="FungiDB:G647_04507"/>
<dbReference type="GO" id="GO:0005743">
    <property type="term" value="C:mitochondrial inner membrane"/>
    <property type="evidence" value="ECO:0007669"/>
    <property type="project" value="TreeGrafter"/>
</dbReference>
<dbReference type="GO" id="GO:0015421">
    <property type="term" value="F:ABC-type oligopeptide transporter activity"/>
    <property type="evidence" value="ECO:0007669"/>
    <property type="project" value="TreeGrafter"/>
</dbReference>
<name>A0A1C1CH48_9EURO</name>
<feature type="transmembrane region" description="Helical" evidence="13">
    <location>
        <begin position="871"/>
        <end position="889"/>
    </location>
</feature>
<dbReference type="FunFam" id="1.20.1560.10:FF:000057">
    <property type="entry name" value="ABC multidrug transporter SitT"/>
    <property type="match status" value="1"/>
</dbReference>
<keyword evidence="9 13" id="KW-1133">Transmembrane helix</keyword>
<sequence>MRLTGKKAPVAEADTVGPAVVEATPSAVKEEGKDDKPATPTATFADYWRVLSYRSRRDGYALLVSSVCALASGAVFPLMNIIFGRLAQNFNDYFLPNSTTTERSFKAAVNKFSLYFFLLFIGRFVLTYISTFGFRITGLRISARLRLSYFESLFSQPIATVDEISSGAVATTITDAANTIQMSISDKLYFLFYAIALVISAYTIAFRYSWSVTLVASSSLLFVVVVYSITTPFILKKQTRVLEANKKASSTAGEVFGSIRAVFSLGAQKNLTKKYFATVEDARRCGLAVSIPYGIQLAPIFFSMYASFGLVFWFGIRQYRAGHIDSIGTLVTVFFSVLIVVMLLGILAAPVIAIQKAIPAAGQFFSTIDAPRISYGGLSDPDVSSREDIELDDVTFAYPTRPDVQVLKGFSARFLKGKTTALVGPSGSGKSTIVALLERWYELDPMNHDDDFGASDAERSDVEKETKHRNRGEIRMGASGIRSINLKWWRSQIGLVQQEPFLFNDTIFNNVAFGLNGTQWEKADTAKKHDLVRKACEEAFADEFIRKLPDAYETEVGESGIKLSGGQRQRLAIARSIIRDPAILILDEATSSIDVRAERIVQKALDRVSQNRTTIVIAHRLSTIRKADNIIVMREGRKMEEGTHEQLLSVPDGLYAGLVHAQQLEAESAPAAPKEDEVALDELERELTTKSADGPGDEAEVQKKRSFAASVGCLLYEQRRYWMLYMIILMAAMATGSAASLQSWFFANVMVVFTYTGQRLEDRGNFWSLMFFVLSLALGLTYFLLGCFSNQLSVLVMAVYQREHFQNLLRFPVSYFDAKENATGSLMARLASDFKILGELIGINGVFPLIALFNLTGCIIIGFVFGWKLTLVIFCSAMPVMLVSSFIRIKYELQFVEWNSNVFAQSSQFATEAVGAFRTVTSLTMEDFILNKYSTLLQRQIRNATRQGTHACLVFALCDTVDLCAMALTFWYGGQLLASREYDILQFYLIYIAIVQGAQGAGPFLSFAPNIAQATAAANRILDSRHSGNEARLASVPMPLPPREKKIGAKVELKDVAFKYPTRDTPIYRNLNLVVQSGQFVAFVGPSGCGKTTVVSLLERFYEPVSGTIKFDDQDLKDIELTSYRRALSLVAQEPKLFDGTIRENLILGIDDEDIHEERIIQACKDAEIHDFVISLPEGYDTPLGINTQTSLSGGQKQRLCLARALLRNPSLLLLDEATSSLDSQSEKLVQAAIEKLVTQRSMTVIAVAHRLATIQKADVIFVFGESEAGRGSRILEKGTHSELLRRRGAYWSMCQEQALDR</sequence>
<gene>
    <name evidence="16" type="primary">pmd1</name>
    <name evidence="16" type="ORF">CLCR_03252</name>
</gene>
<dbReference type="Gene3D" id="3.40.50.300">
    <property type="entry name" value="P-loop containing nucleotide triphosphate hydrolases"/>
    <property type="match status" value="2"/>
</dbReference>
<feature type="transmembrane region" description="Helical" evidence="13">
    <location>
        <begin position="114"/>
        <end position="136"/>
    </location>
</feature>
<feature type="domain" description="ABC transmembrane type-1" evidence="15">
    <location>
        <begin position="727"/>
        <end position="1013"/>
    </location>
</feature>
<comment type="caution">
    <text evidence="16">The sequence shown here is derived from an EMBL/GenBank/DDBJ whole genome shotgun (WGS) entry which is preliminary data.</text>
</comment>
<dbReference type="InterPro" id="IPR011527">
    <property type="entry name" value="ABC1_TM_dom"/>
</dbReference>
<feature type="transmembrane region" description="Helical" evidence="13">
    <location>
        <begin position="188"/>
        <end position="208"/>
    </location>
</feature>
<keyword evidence="17" id="KW-1185">Reference proteome</keyword>